<accession>A0A1G4IBH3</accession>
<organism evidence="1 2">
    <name type="scientific">Trypanosoma equiperdum</name>
    <dbReference type="NCBI Taxonomy" id="5694"/>
    <lineage>
        <taxon>Eukaryota</taxon>
        <taxon>Discoba</taxon>
        <taxon>Euglenozoa</taxon>
        <taxon>Kinetoplastea</taxon>
        <taxon>Metakinetoplastina</taxon>
        <taxon>Trypanosomatida</taxon>
        <taxon>Trypanosomatidae</taxon>
        <taxon>Trypanosoma</taxon>
    </lineage>
</organism>
<name>A0A1G4IBH3_TRYEQ</name>
<dbReference type="GeneID" id="92374818"/>
<evidence type="ECO:0000313" key="1">
    <source>
        <dbReference type="EMBL" id="SCU69312.1"/>
    </source>
</evidence>
<dbReference type="AlphaFoldDB" id="A0A1G4IBH3"/>
<keyword evidence="2" id="KW-1185">Reference proteome</keyword>
<proteinExistence type="predicted"/>
<dbReference type="VEuPathDB" id="TriTrypDB:TEOVI_000087800"/>
<dbReference type="Proteomes" id="UP000195570">
    <property type="component" value="Unassembled WGS sequence"/>
</dbReference>
<dbReference type="EMBL" id="CZPT02001192">
    <property type="protein sequence ID" value="SCU69312.1"/>
    <property type="molecule type" value="Genomic_DNA"/>
</dbReference>
<evidence type="ECO:0000313" key="2">
    <source>
        <dbReference type="Proteomes" id="UP000195570"/>
    </source>
</evidence>
<dbReference type="RefSeq" id="XP_067080301.1">
    <property type="nucleotide sequence ID" value="XM_067224200.1"/>
</dbReference>
<comment type="caution">
    <text evidence="1">The sequence shown here is derived from an EMBL/GenBank/DDBJ whole genome shotgun (WGS) entry which is preliminary data.</text>
</comment>
<reference evidence="1" key="1">
    <citation type="submission" date="2016-09" db="EMBL/GenBank/DDBJ databases">
        <authorList>
            <person name="Hebert L."/>
            <person name="Moumen B."/>
        </authorList>
    </citation>
    <scope>NUCLEOTIDE SEQUENCE [LARGE SCALE GENOMIC DNA]</scope>
    <source>
        <strain evidence="1">OVI</strain>
    </source>
</reference>
<sequence length="119" mass="13996">MEPREMSEEELELRFERAMLLDEREFLVRETESRAELTARASTARRNEAERDSELLRLYLNGLLRGNLDARRKAEAQMREKVKAKRTHLAELRRIFAELQKAAVELRERCAAYGAGRTF</sequence>
<protein>
    <submittedName>
        <fullName evidence="1">Uncharacterized protein</fullName>
    </submittedName>
</protein>
<gene>
    <name evidence="1" type="ORF">TEOVI_000087800</name>
</gene>